<evidence type="ECO:0000313" key="2">
    <source>
        <dbReference type="Proteomes" id="UP001234178"/>
    </source>
</evidence>
<organism evidence="1 2">
    <name type="scientific">Daphnia magna</name>
    <dbReference type="NCBI Taxonomy" id="35525"/>
    <lineage>
        <taxon>Eukaryota</taxon>
        <taxon>Metazoa</taxon>
        <taxon>Ecdysozoa</taxon>
        <taxon>Arthropoda</taxon>
        <taxon>Crustacea</taxon>
        <taxon>Branchiopoda</taxon>
        <taxon>Diplostraca</taxon>
        <taxon>Cladocera</taxon>
        <taxon>Anomopoda</taxon>
        <taxon>Daphniidae</taxon>
        <taxon>Daphnia</taxon>
    </lineage>
</organism>
<comment type="caution">
    <text evidence="1">The sequence shown here is derived from an EMBL/GenBank/DDBJ whole genome shotgun (WGS) entry which is preliminary data.</text>
</comment>
<name>A0ABQ9YY24_9CRUS</name>
<sequence length="93" mass="10616">MHMEIHADVQLRAREDRVARLVPFLGVQLKKRSRSWTNKASPGVVALRSQNLRLIQAFYAVATSLLQTRKQRECGKHLETACQKSIVGRGIYE</sequence>
<gene>
    <name evidence="1" type="ORF">OUZ56_007252</name>
</gene>
<dbReference type="Proteomes" id="UP001234178">
    <property type="component" value="Unassembled WGS sequence"/>
</dbReference>
<reference evidence="1 2" key="1">
    <citation type="journal article" date="2023" name="Nucleic Acids Res.">
        <title>The hologenome of Daphnia magna reveals possible DNA methylation and microbiome-mediated evolution of the host genome.</title>
        <authorList>
            <person name="Chaturvedi A."/>
            <person name="Li X."/>
            <person name="Dhandapani V."/>
            <person name="Marshall H."/>
            <person name="Kissane S."/>
            <person name="Cuenca-Cambronero M."/>
            <person name="Asole G."/>
            <person name="Calvet F."/>
            <person name="Ruiz-Romero M."/>
            <person name="Marangio P."/>
            <person name="Guigo R."/>
            <person name="Rago D."/>
            <person name="Mirbahai L."/>
            <person name="Eastwood N."/>
            <person name="Colbourne J.K."/>
            <person name="Zhou J."/>
            <person name="Mallon E."/>
            <person name="Orsini L."/>
        </authorList>
    </citation>
    <scope>NUCLEOTIDE SEQUENCE [LARGE SCALE GENOMIC DNA]</scope>
    <source>
        <strain evidence="1">LRV0_1</strain>
    </source>
</reference>
<dbReference type="EMBL" id="JAOYFB010000001">
    <property type="protein sequence ID" value="KAK4005549.1"/>
    <property type="molecule type" value="Genomic_DNA"/>
</dbReference>
<proteinExistence type="predicted"/>
<evidence type="ECO:0000313" key="1">
    <source>
        <dbReference type="EMBL" id="KAK4005549.1"/>
    </source>
</evidence>
<keyword evidence="2" id="KW-1185">Reference proteome</keyword>
<protein>
    <submittedName>
        <fullName evidence="1">Uncharacterized protein</fullName>
    </submittedName>
</protein>
<accession>A0ABQ9YY24</accession>